<organism evidence="2 3">
    <name type="scientific">Butyrivibrio hungatei</name>
    <dbReference type="NCBI Taxonomy" id="185008"/>
    <lineage>
        <taxon>Bacteria</taxon>
        <taxon>Bacillati</taxon>
        <taxon>Bacillota</taxon>
        <taxon>Clostridia</taxon>
        <taxon>Lachnospirales</taxon>
        <taxon>Lachnospiraceae</taxon>
        <taxon>Butyrivibrio</taxon>
    </lineage>
</organism>
<evidence type="ECO:0008006" key="4">
    <source>
        <dbReference type="Google" id="ProtNLM"/>
    </source>
</evidence>
<dbReference type="OrthoDB" id="2001924at2"/>
<keyword evidence="1" id="KW-1133">Transmembrane helix</keyword>
<dbReference type="Proteomes" id="UP000183047">
    <property type="component" value="Unassembled WGS sequence"/>
</dbReference>
<feature type="transmembrane region" description="Helical" evidence="1">
    <location>
        <begin position="79"/>
        <end position="103"/>
    </location>
</feature>
<dbReference type="RefSeq" id="WP_074463172.1">
    <property type="nucleotide sequence ID" value="NZ_FMUR01000019.1"/>
</dbReference>
<evidence type="ECO:0000313" key="3">
    <source>
        <dbReference type="Proteomes" id="UP000183047"/>
    </source>
</evidence>
<dbReference type="AlphaFoldDB" id="A0A1G5GAS8"/>
<keyword evidence="3" id="KW-1185">Reference proteome</keyword>
<accession>A0A1G5GAS8</accession>
<protein>
    <recommendedName>
        <fullName evidence="4">ECF transporter S component</fullName>
    </recommendedName>
</protein>
<evidence type="ECO:0000256" key="1">
    <source>
        <dbReference type="SAM" id="Phobius"/>
    </source>
</evidence>
<keyword evidence="1" id="KW-0472">Membrane</keyword>
<proteinExistence type="predicted"/>
<name>A0A1G5GAS8_9FIRM</name>
<feature type="transmembrane region" description="Helical" evidence="1">
    <location>
        <begin position="14"/>
        <end position="33"/>
    </location>
</feature>
<dbReference type="EMBL" id="FMUR01000019">
    <property type="protein sequence ID" value="SCY47848.1"/>
    <property type="molecule type" value="Genomic_DNA"/>
</dbReference>
<evidence type="ECO:0000313" key="2">
    <source>
        <dbReference type="EMBL" id="SCY47848.1"/>
    </source>
</evidence>
<feature type="transmembrane region" description="Helical" evidence="1">
    <location>
        <begin position="123"/>
        <end position="143"/>
    </location>
</feature>
<reference evidence="3" key="1">
    <citation type="submission" date="2016-10" db="EMBL/GenBank/DDBJ databases">
        <authorList>
            <person name="Varghese N."/>
            <person name="Submissions S."/>
        </authorList>
    </citation>
    <scope>NUCLEOTIDE SEQUENCE [LARGE SCALE GENOMIC DNA]</scope>
    <source>
        <strain evidence="3">XBD2006</strain>
    </source>
</reference>
<sequence length="202" mass="22296">MERSKENNFGTRQIATTAVLLAICIVSQVFKNLSIFITGPIVNTCIVLAVLMVNLPCGIILSIITPVTAYMIAMSPVMMAVPAIIIFIMLGNIVLAVTVEFLFKKSFMGSGNNVFRISNMARAILCSLAKGVFMGVTISMWLLPTFIPQNSPLRNKMPVFQKTFSVVQFLTACIGFAYVFFVYTVLKRAVKRDLSLFQKSDS</sequence>
<gene>
    <name evidence="2" type="ORF">SAMN02910451_02762</name>
</gene>
<feature type="transmembrane region" description="Helical" evidence="1">
    <location>
        <begin position="163"/>
        <end position="186"/>
    </location>
</feature>
<keyword evidence="1" id="KW-0812">Transmembrane</keyword>
<feature type="transmembrane region" description="Helical" evidence="1">
    <location>
        <begin position="45"/>
        <end position="73"/>
    </location>
</feature>